<sequence>MSARSYCKTNAGKFHDCDYVDTKRQKIARSKDDEYYEEFLTGLYSIAHQLVSSPVEPPVEPPPIIDDDETFDNLRNMIQNEYNIGALEDGEMIDQSIITSKFNNLAKDISEETSIPKLQDGGFWNIEIIGDLLLNDKLKDELQNIRLNRLRYRQDYEKIKELENSVSDMDAFTMIRDGIRKDTSIANLESNGYWDRRIRTDNYYDQIKNELPSIKNPTQLQDGSRIDRRIRQLENINLTGGRDVNDLQRLRVSLLDSLLSQLEVDDTSKLASDILTLNATLLGDQRSKQRTCRWGKYNKKIQEIDQQYLDLPRTKEQLQQECRDRSLEDNNLLDQMIKSSTELSDMQKAEYQKIRTSINDIYKDEERDHYFVDPDDLEYRSVFLDTSKASFEDVKQLITKILKTKNKIYAKLRSFFGDKITIQILRLVVRLATDDIKILLNSTCDLVKDDEKLLKRIDEKLNKKRKPLKISNSEFKNPDPLGAVDSVMSCYKEVVETNNDELNEIKKLVLEQFHKQPDVTGMGAFLKFAPEGDFKYKILPGPLNKNQFVYVIYRILVERELDELRQENELLRKRNEQLQNYQNQVSEILTWKYPLFNLFLQTLKQIFIIIASTRVGMENTDLIPRITNYVEEIVKENETLREINEQLENYKTENISLYYHYHILKFIRMFGMLYMAGWLVLAFRFQHLAFV</sequence>
<reference evidence="1" key="1">
    <citation type="submission" date="2021-06" db="EMBL/GenBank/DDBJ databases">
        <authorList>
            <person name="Kallberg Y."/>
            <person name="Tangrot J."/>
            <person name="Rosling A."/>
        </authorList>
    </citation>
    <scope>NUCLEOTIDE SEQUENCE</scope>
    <source>
        <strain evidence="1">IL203A</strain>
    </source>
</reference>
<accession>A0ACA9JUZ3</accession>
<keyword evidence="2" id="KW-1185">Reference proteome</keyword>
<dbReference type="Proteomes" id="UP000789702">
    <property type="component" value="Unassembled WGS sequence"/>
</dbReference>
<proteinExistence type="predicted"/>
<organism evidence="1 2">
    <name type="scientific">Dentiscutata heterogama</name>
    <dbReference type="NCBI Taxonomy" id="1316150"/>
    <lineage>
        <taxon>Eukaryota</taxon>
        <taxon>Fungi</taxon>
        <taxon>Fungi incertae sedis</taxon>
        <taxon>Mucoromycota</taxon>
        <taxon>Glomeromycotina</taxon>
        <taxon>Glomeromycetes</taxon>
        <taxon>Diversisporales</taxon>
        <taxon>Gigasporaceae</taxon>
        <taxon>Dentiscutata</taxon>
    </lineage>
</organism>
<gene>
    <name evidence="1" type="ORF">DHETER_LOCUS20</name>
</gene>
<dbReference type="EMBL" id="CAJVPU010000007">
    <property type="protein sequence ID" value="CAG8437591.1"/>
    <property type="molecule type" value="Genomic_DNA"/>
</dbReference>
<comment type="caution">
    <text evidence="1">The sequence shown here is derived from an EMBL/GenBank/DDBJ whole genome shotgun (WGS) entry which is preliminary data.</text>
</comment>
<name>A0ACA9JUZ3_9GLOM</name>
<evidence type="ECO:0000313" key="2">
    <source>
        <dbReference type="Proteomes" id="UP000789702"/>
    </source>
</evidence>
<evidence type="ECO:0000313" key="1">
    <source>
        <dbReference type="EMBL" id="CAG8437591.1"/>
    </source>
</evidence>
<protein>
    <submittedName>
        <fullName evidence="1">14385_t:CDS:1</fullName>
    </submittedName>
</protein>